<comment type="similarity">
    <text evidence="7">Belongs to the adenylate kinase family. AK6 subfamily.</text>
</comment>
<feature type="region of interest" description="LID" evidence="7">
    <location>
        <begin position="116"/>
        <end position="126"/>
    </location>
</feature>
<evidence type="ECO:0000256" key="2">
    <source>
        <dbReference type="ARBA" id="ARBA00022552"/>
    </source>
</evidence>
<evidence type="ECO:0000313" key="9">
    <source>
        <dbReference type="Proteomes" id="UP001497453"/>
    </source>
</evidence>
<dbReference type="InterPro" id="IPR027417">
    <property type="entry name" value="P-loop_NTPase"/>
</dbReference>
<name>A0ABP1CMZ2_9APHY</name>
<keyword evidence="2 7" id="KW-0698">rRNA processing</keyword>
<evidence type="ECO:0000256" key="4">
    <source>
        <dbReference type="ARBA" id="ARBA00022741"/>
    </source>
</evidence>
<evidence type="ECO:0000256" key="1">
    <source>
        <dbReference type="ARBA" id="ARBA00022517"/>
    </source>
</evidence>
<comment type="catalytic activity">
    <reaction evidence="7">
        <text>AMP + ATP = 2 ADP</text>
        <dbReference type="Rhea" id="RHEA:12973"/>
        <dbReference type="ChEBI" id="CHEBI:30616"/>
        <dbReference type="ChEBI" id="CHEBI:456215"/>
        <dbReference type="ChEBI" id="CHEBI:456216"/>
        <dbReference type="EC" id="2.7.4.3"/>
    </reaction>
</comment>
<comment type="function">
    <text evidence="7">Broad-specificity nucleoside monophosphate (NMP) kinase that catalyzes the reversible transfer of the terminal phosphate group between nucleoside triphosphates and monophosphates. Has also ATPase activity. Involved in the late cytoplasmic maturation steps of the 40S ribosomal particles, specifically 18S rRNA maturation. While NMP activity is not required for ribosome maturation, ATPase activity is. Associates transiently with small ribosomal subunit protein uS11. ATP hydrolysis breaks the interaction with uS11. May temporarily remove uS11 from the ribosome to enable a conformational change of the ribosomal RNA that is needed for the final maturation step of the small ribosomal subunit. Its NMP activity may have a role in nuclear energy homeostasis.</text>
</comment>
<keyword evidence="7" id="KW-0963">Cytoplasm</keyword>
<dbReference type="Proteomes" id="UP001497453">
    <property type="component" value="Chromosome 1"/>
</dbReference>
<feature type="binding site" evidence="7">
    <location>
        <position position="21"/>
    </location>
    <ligand>
        <name>ATP</name>
        <dbReference type="ChEBI" id="CHEBI:30616"/>
    </ligand>
</feature>
<feature type="binding site" evidence="7">
    <location>
        <position position="22"/>
    </location>
    <ligand>
        <name>ATP</name>
        <dbReference type="ChEBI" id="CHEBI:30616"/>
    </ligand>
</feature>
<comment type="subunit">
    <text evidence="7">Interacts with small ribosomal subunit protein uS11. Not a structural component of 43S pre-ribosomes, but transiently interacts with them by binding to uS11.</text>
</comment>
<sequence>MSSESSSKGPVIIITGTPGTGKTTHAQLLVEESPIPLKHINVGEFVKEKGLYESYDDEWQSYTVDEDRLLDELEPIVSAGGVILDWHTCELFPERWADLVVVLRCDHSKLWDRLEKRGYPLKKIQENNEAEIMEVVLDEARSSYSQEIVVELKSEDRETSNVES</sequence>
<keyword evidence="4 7" id="KW-0547">Nucleotide-binding</keyword>
<dbReference type="PANTHER" id="PTHR12595">
    <property type="entry name" value="POS9-ACTIVATING FACTOR FAP7-RELATED"/>
    <property type="match status" value="1"/>
</dbReference>
<keyword evidence="5 7" id="KW-0418">Kinase</keyword>
<keyword evidence="6 7" id="KW-0067">ATP-binding</keyword>
<accession>A0ABP1CMZ2</accession>
<evidence type="ECO:0000256" key="3">
    <source>
        <dbReference type="ARBA" id="ARBA00022679"/>
    </source>
</evidence>
<keyword evidence="3 7" id="KW-0808">Transferase</keyword>
<organism evidence="8 9">
    <name type="scientific">Somion occarium</name>
    <dbReference type="NCBI Taxonomy" id="3059160"/>
    <lineage>
        <taxon>Eukaryota</taxon>
        <taxon>Fungi</taxon>
        <taxon>Dikarya</taxon>
        <taxon>Basidiomycota</taxon>
        <taxon>Agaricomycotina</taxon>
        <taxon>Agaricomycetes</taxon>
        <taxon>Polyporales</taxon>
        <taxon>Cerrenaceae</taxon>
        <taxon>Somion</taxon>
    </lineage>
</organism>
<proteinExistence type="inferred from homology"/>
<keyword evidence="1 7" id="KW-0690">Ribosome biogenesis</keyword>
<dbReference type="SUPFAM" id="SSF52540">
    <property type="entry name" value="P-loop containing nucleoside triphosphate hydrolases"/>
    <property type="match status" value="1"/>
</dbReference>
<dbReference type="HAMAP" id="MF_00039">
    <property type="entry name" value="Adenylate_kinase_AK6"/>
    <property type="match status" value="1"/>
</dbReference>
<dbReference type="Pfam" id="PF13238">
    <property type="entry name" value="AAA_18"/>
    <property type="match status" value="1"/>
</dbReference>
<comment type="catalytic activity">
    <reaction evidence="7">
        <text>ATP + H2O = ADP + phosphate + H(+)</text>
        <dbReference type="Rhea" id="RHEA:13065"/>
        <dbReference type="ChEBI" id="CHEBI:15377"/>
        <dbReference type="ChEBI" id="CHEBI:15378"/>
        <dbReference type="ChEBI" id="CHEBI:30616"/>
        <dbReference type="ChEBI" id="CHEBI:43474"/>
        <dbReference type="ChEBI" id="CHEBI:456216"/>
    </reaction>
</comment>
<evidence type="ECO:0000256" key="7">
    <source>
        <dbReference type="HAMAP-Rule" id="MF_03173"/>
    </source>
</evidence>
<dbReference type="InterPro" id="IPR020618">
    <property type="entry name" value="Adenyl_kinase_AK6"/>
</dbReference>
<protein>
    <recommendedName>
        <fullName evidence="7">Adenylate kinase isoenzyme 6 homolog</fullName>
        <shortName evidence="7">AK6</shortName>
        <ecNumber evidence="7">2.7.4.3</ecNumber>
    </recommendedName>
    <alternativeName>
        <fullName evidence="7">Dual activity adenylate kinase/ATPase</fullName>
        <shortName evidence="7">AK/ATPase</shortName>
    </alternativeName>
</protein>
<dbReference type="Gene3D" id="3.40.50.300">
    <property type="entry name" value="P-loop containing nucleotide triphosphate hydrolases"/>
    <property type="match status" value="1"/>
</dbReference>
<keyword evidence="7" id="KW-0539">Nucleus</keyword>
<evidence type="ECO:0000313" key="8">
    <source>
        <dbReference type="EMBL" id="CAL1696079.1"/>
    </source>
</evidence>
<evidence type="ECO:0000256" key="6">
    <source>
        <dbReference type="ARBA" id="ARBA00022840"/>
    </source>
</evidence>
<gene>
    <name evidence="8" type="ORF">GFSPODELE1_LOCUS1027</name>
</gene>
<dbReference type="EC" id="2.7.4.3" evidence="7"/>
<comment type="subcellular location">
    <subcellularLocation>
        <location evidence="7">Cytoplasm</location>
    </subcellularLocation>
    <subcellularLocation>
        <location evidence="7">Nucleus</location>
    </subcellularLocation>
</comment>
<feature type="binding site" evidence="7">
    <location>
        <position position="117"/>
    </location>
    <ligand>
        <name>ATP</name>
        <dbReference type="ChEBI" id="CHEBI:30616"/>
    </ligand>
</feature>
<feature type="binding site" evidence="7">
    <location>
        <position position="23"/>
    </location>
    <ligand>
        <name>ATP</name>
        <dbReference type="ChEBI" id="CHEBI:30616"/>
    </ligand>
</feature>
<feature type="binding site" evidence="7">
    <location>
        <position position="24"/>
    </location>
    <ligand>
        <name>ATP</name>
        <dbReference type="ChEBI" id="CHEBI:30616"/>
    </ligand>
</feature>
<feature type="region of interest" description="NMPbind" evidence="7">
    <location>
        <begin position="41"/>
        <end position="64"/>
    </location>
</feature>
<feature type="binding site" evidence="7">
    <location>
        <position position="19"/>
    </location>
    <ligand>
        <name>ATP</name>
        <dbReference type="ChEBI" id="CHEBI:30616"/>
    </ligand>
</feature>
<comment type="caution">
    <text evidence="7">Lacks conserved residue(s) required for the propagation of feature annotation.</text>
</comment>
<keyword evidence="9" id="KW-1185">Reference proteome</keyword>
<dbReference type="EMBL" id="OZ037944">
    <property type="protein sequence ID" value="CAL1696079.1"/>
    <property type="molecule type" value="Genomic_DNA"/>
</dbReference>
<dbReference type="PANTHER" id="PTHR12595:SF0">
    <property type="entry name" value="ADENYLATE KINASE ISOENZYME 6"/>
    <property type="match status" value="1"/>
</dbReference>
<evidence type="ECO:0000256" key="5">
    <source>
        <dbReference type="ARBA" id="ARBA00022777"/>
    </source>
</evidence>
<reference evidence="9" key="1">
    <citation type="submission" date="2024-04" db="EMBL/GenBank/DDBJ databases">
        <authorList>
            <person name="Shaw F."/>
            <person name="Minotto A."/>
        </authorList>
    </citation>
    <scope>NUCLEOTIDE SEQUENCE [LARGE SCALE GENOMIC DNA]</scope>
</reference>